<name>A0A8J8NK96_HALGN</name>
<dbReference type="Gene3D" id="3.40.50.2020">
    <property type="match status" value="1"/>
</dbReference>
<comment type="caution">
    <text evidence="2">The sequence shown here is derived from an EMBL/GenBank/DDBJ whole genome shotgun (WGS) entry which is preliminary data.</text>
</comment>
<dbReference type="GO" id="GO:0006178">
    <property type="term" value="P:guanine salvage"/>
    <property type="evidence" value="ECO:0007669"/>
    <property type="project" value="TreeGrafter"/>
</dbReference>
<dbReference type="PANTHER" id="PTHR43340">
    <property type="entry name" value="HYPOXANTHINE-GUANINE PHOSPHORIBOSYLTRANSFERASE"/>
    <property type="match status" value="1"/>
</dbReference>
<dbReference type="InterPro" id="IPR029057">
    <property type="entry name" value="PRTase-like"/>
</dbReference>
<evidence type="ECO:0000313" key="2">
    <source>
        <dbReference type="EMBL" id="TNV76080.1"/>
    </source>
</evidence>
<reference evidence="2" key="1">
    <citation type="submission" date="2019-06" db="EMBL/GenBank/DDBJ databases">
        <authorList>
            <person name="Zheng W."/>
        </authorList>
    </citation>
    <scope>NUCLEOTIDE SEQUENCE</scope>
    <source>
        <strain evidence="2">QDHG01</strain>
    </source>
</reference>
<dbReference type="OrthoDB" id="9449045at2759"/>
<dbReference type="EMBL" id="RRYP01014223">
    <property type="protein sequence ID" value="TNV76080.1"/>
    <property type="molecule type" value="Genomic_DNA"/>
</dbReference>
<accession>A0A8J8NK96</accession>
<proteinExistence type="predicted"/>
<dbReference type="CDD" id="cd06223">
    <property type="entry name" value="PRTases_typeI"/>
    <property type="match status" value="1"/>
</dbReference>
<dbReference type="SUPFAM" id="SSF53271">
    <property type="entry name" value="PRTase-like"/>
    <property type="match status" value="1"/>
</dbReference>
<evidence type="ECO:0000259" key="1">
    <source>
        <dbReference type="Pfam" id="PF00156"/>
    </source>
</evidence>
<dbReference type="InterPro" id="IPR050408">
    <property type="entry name" value="HGPRT"/>
</dbReference>
<organism evidence="2 3">
    <name type="scientific">Halteria grandinella</name>
    <dbReference type="NCBI Taxonomy" id="5974"/>
    <lineage>
        <taxon>Eukaryota</taxon>
        <taxon>Sar</taxon>
        <taxon>Alveolata</taxon>
        <taxon>Ciliophora</taxon>
        <taxon>Intramacronucleata</taxon>
        <taxon>Spirotrichea</taxon>
        <taxon>Stichotrichia</taxon>
        <taxon>Sporadotrichida</taxon>
        <taxon>Halteriidae</taxon>
        <taxon>Halteria</taxon>
    </lineage>
</organism>
<dbReference type="Proteomes" id="UP000785679">
    <property type="component" value="Unassembled WGS sequence"/>
</dbReference>
<gene>
    <name evidence="2" type="ORF">FGO68_gene104</name>
</gene>
<dbReference type="PANTHER" id="PTHR43340:SF1">
    <property type="entry name" value="HYPOXANTHINE PHOSPHORIBOSYLTRANSFERASE"/>
    <property type="match status" value="1"/>
</dbReference>
<protein>
    <recommendedName>
        <fullName evidence="1">Phosphoribosyltransferase domain-containing protein</fullName>
    </recommendedName>
</protein>
<feature type="domain" description="Phosphoribosyltransferase" evidence="1">
    <location>
        <begin position="50"/>
        <end position="210"/>
    </location>
</feature>
<dbReference type="GO" id="GO:0032263">
    <property type="term" value="P:GMP salvage"/>
    <property type="evidence" value="ECO:0007669"/>
    <property type="project" value="TreeGrafter"/>
</dbReference>
<dbReference type="InterPro" id="IPR000836">
    <property type="entry name" value="PRTase_dom"/>
</dbReference>
<dbReference type="GO" id="GO:0032264">
    <property type="term" value="P:IMP salvage"/>
    <property type="evidence" value="ECO:0007669"/>
    <property type="project" value="TreeGrafter"/>
</dbReference>
<sequence>MVEQSYPVQKEWNAINIPDGTRFEKDHFPLSRNYKAYIDYVLISEGFLRDRIDRMAQNIYAEYRDKGQLDILVIMNSAFKFFTDLLSAINKLSEGDFAKGDEERLKIRVRYCKITTQHLNLGVVDIEKIHVPVTKEEIIGKNILVVEDIFDSGSTIIKTRDVLKEYEPGTLKFAILFHKKNLKNLKHNFFGDFVGFIIPDVFVIGYGMDYNEYYRDLNHLCVINQEGIEHFKQ</sequence>
<dbReference type="GO" id="GO:0005829">
    <property type="term" value="C:cytosol"/>
    <property type="evidence" value="ECO:0007669"/>
    <property type="project" value="TreeGrafter"/>
</dbReference>
<keyword evidence="3" id="KW-1185">Reference proteome</keyword>
<dbReference type="GO" id="GO:0046100">
    <property type="term" value="P:hypoxanthine metabolic process"/>
    <property type="evidence" value="ECO:0007669"/>
    <property type="project" value="TreeGrafter"/>
</dbReference>
<dbReference type="Pfam" id="PF00156">
    <property type="entry name" value="Pribosyltran"/>
    <property type="match status" value="1"/>
</dbReference>
<dbReference type="AlphaFoldDB" id="A0A8J8NK96"/>
<dbReference type="GO" id="GO:0000287">
    <property type="term" value="F:magnesium ion binding"/>
    <property type="evidence" value="ECO:0007669"/>
    <property type="project" value="TreeGrafter"/>
</dbReference>
<evidence type="ECO:0000313" key="3">
    <source>
        <dbReference type="Proteomes" id="UP000785679"/>
    </source>
</evidence>
<dbReference type="GO" id="GO:0004422">
    <property type="term" value="F:hypoxanthine phosphoribosyltransferase activity"/>
    <property type="evidence" value="ECO:0007669"/>
    <property type="project" value="TreeGrafter"/>
</dbReference>